<dbReference type="AlphaFoldDB" id="A0AAW2BE17"/>
<evidence type="ECO:0000259" key="1">
    <source>
        <dbReference type="Pfam" id="PF13456"/>
    </source>
</evidence>
<evidence type="ECO:0000313" key="2">
    <source>
        <dbReference type="EMBL" id="KAK9984271.1"/>
    </source>
</evidence>
<comment type="caution">
    <text evidence="2">The sequence shown here is derived from an EMBL/GenBank/DDBJ whole genome shotgun (WGS) entry which is preliminary data.</text>
</comment>
<proteinExistence type="predicted"/>
<gene>
    <name evidence="2" type="ORF">SO802_033796</name>
</gene>
<dbReference type="EMBL" id="JAZDWU010000012">
    <property type="protein sequence ID" value="KAK9984271.1"/>
    <property type="molecule type" value="Genomic_DNA"/>
</dbReference>
<organism evidence="2 3">
    <name type="scientific">Lithocarpus litseifolius</name>
    <dbReference type="NCBI Taxonomy" id="425828"/>
    <lineage>
        <taxon>Eukaryota</taxon>
        <taxon>Viridiplantae</taxon>
        <taxon>Streptophyta</taxon>
        <taxon>Embryophyta</taxon>
        <taxon>Tracheophyta</taxon>
        <taxon>Spermatophyta</taxon>
        <taxon>Magnoliopsida</taxon>
        <taxon>eudicotyledons</taxon>
        <taxon>Gunneridae</taxon>
        <taxon>Pentapetalae</taxon>
        <taxon>rosids</taxon>
        <taxon>fabids</taxon>
        <taxon>Fagales</taxon>
        <taxon>Fagaceae</taxon>
        <taxon>Lithocarpus</taxon>
    </lineage>
</organism>
<name>A0AAW2BE17_9ROSI</name>
<keyword evidence="3" id="KW-1185">Reference proteome</keyword>
<dbReference type="Proteomes" id="UP001459277">
    <property type="component" value="Unassembled WGS sequence"/>
</dbReference>
<evidence type="ECO:0000313" key="3">
    <source>
        <dbReference type="Proteomes" id="UP001459277"/>
    </source>
</evidence>
<accession>A0AAW2BE17</accession>
<reference evidence="2 3" key="1">
    <citation type="submission" date="2024-01" db="EMBL/GenBank/DDBJ databases">
        <title>A telomere-to-telomere, gap-free genome of sweet tea (Lithocarpus litseifolius).</title>
        <authorList>
            <person name="Zhou J."/>
        </authorList>
    </citation>
    <scope>NUCLEOTIDE SEQUENCE [LARGE SCALE GENOMIC DNA]</scope>
    <source>
        <strain evidence="2">Zhou-2022a</strain>
        <tissue evidence="2">Leaf</tissue>
    </source>
</reference>
<feature type="domain" description="RNase H type-1" evidence="1">
    <location>
        <begin position="10"/>
        <end position="71"/>
    </location>
</feature>
<dbReference type="GO" id="GO:0003676">
    <property type="term" value="F:nucleic acid binding"/>
    <property type="evidence" value="ECO:0007669"/>
    <property type="project" value="InterPro"/>
</dbReference>
<protein>
    <recommendedName>
        <fullName evidence="1">RNase H type-1 domain-containing protein</fullName>
    </recommendedName>
</protein>
<dbReference type="Pfam" id="PF13456">
    <property type="entry name" value="RVT_3"/>
    <property type="match status" value="1"/>
</dbReference>
<sequence length="127" mass="14253">MAALAVKGGVVRDSEEVEVMACRKALKFAIDVGFMAIILEGDSALVMQTVSQAQSNLLQLGLIYEDIWCLAAGYSHVFYVEFNLMVPRRISRMDAVKLPENRSIGLVLWYKLFPPMQCQGLMFSKLF</sequence>
<dbReference type="InterPro" id="IPR002156">
    <property type="entry name" value="RNaseH_domain"/>
</dbReference>
<dbReference type="GO" id="GO:0004523">
    <property type="term" value="F:RNA-DNA hybrid ribonuclease activity"/>
    <property type="evidence" value="ECO:0007669"/>
    <property type="project" value="InterPro"/>
</dbReference>